<evidence type="ECO:0000256" key="6">
    <source>
        <dbReference type="ARBA" id="ARBA00022801"/>
    </source>
</evidence>
<feature type="disulfide bond" evidence="14">
    <location>
        <begin position="44"/>
        <end position="58"/>
    </location>
</feature>
<keyword evidence="9 13" id="KW-1015">Disulfide bond</keyword>
<evidence type="ECO:0000256" key="12">
    <source>
        <dbReference type="ARBA" id="ARBA00023326"/>
    </source>
</evidence>
<dbReference type="GO" id="GO:0016998">
    <property type="term" value="P:cell wall macromolecule catabolic process"/>
    <property type="evidence" value="ECO:0007669"/>
    <property type="project" value="InterPro"/>
</dbReference>
<evidence type="ECO:0000256" key="4">
    <source>
        <dbReference type="ARBA" id="ARBA00022669"/>
    </source>
</evidence>
<feature type="disulfide bond" evidence="14">
    <location>
        <begin position="30"/>
        <end position="45"/>
    </location>
</feature>
<evidence type="ECO:0000256" key="9">
    <source>
        <dbReference type="ARBA" id="ARBA00023157"/>
    </source>
</evidence>
<keyword evidence="4 14" id="KW-0147">Chitin-binding</keyword>
<dbReference type="Gene3D" id="3.30.60.10">
    <property type="entry name" value="Endochitinase-like"/>
    <property type="match status" value="1"/>
</dbReference>
<comment type="caution">
    <text evidence="17">The sequence shown here is derived from an EMBL/GenBank/DDBJ whole genome shotgun (WGS) entry which is preliminary data.</text>
</comment>
<dbReference type="InterPro" id="IPR016283">
    <property type="entry name" value="Glyco_hydro_19"/>
</dbReference>
<evidence type="ECO:0000313" key="18">
    <source>
        <dbReference type="Proteomes" id="UP000623129"/>
    </source>
</evidence>
<accession>A0A833QWY6</accession>
<organism evidence="17 18">
    <name type="scientific">Carex littledalei</name>
    <dbReference type="NCBI Taxonomy" id="544730"/>
    <lineage>
        <taxon>Eukaryota</taxon>
        <taxon>Viridiplantae</taxon>
        <taxon>Streptophyta</taxon>
        <taxon>Embryophyta</taxon>
        <taxon>Tracheophyta</taxon>
        <taxon>Spermatophyta</taxon>
        <taxon>Magnoliopsida</taxon>
        <taxon>Liliopsida</taxon>
        <taxon>Poales</taxon>
        <taxon>Cyperaceae</taxon>
        <taxon>Cyperoideae</taxon>
        <taxon>Cariceae</taxon>
        <taxon>Carex</taxon>
        <taxon>Carex subgen. Euthyceras</taxon>
    </lineage>
</organism>
<dbReference type="EMBL" id="SWLB01000006">
    <property type="protein sequence ID" value="KAF3337160.1"/>
    <property type="molecule type" value="Genomic_DNA"/>
</dbReference>
<sequence>MRKIPANVKLFTLVLFCLEALSLTIQAQQCGSQAGNATCANNLCCSQYGFCGSTSEYCGTGCQSHCGGGGGGGGSGVASIISSSLFDQMMKHRNDAACPGKGQNLLSNPDLVATNPTVSFKSALWFWMTPQSPKPSCHAVMTGQWTPSAADQSAGRLPGYGVVTNIINGGIECGKGSDTTGAVADRIGFYKRYCDLLDVSYGNNLDCYNMKSFDQISFKSTDQNSSFDN</sequence>
<evidence type="ECO:0000256" key="14">
    <source>
        <dbReference type="PROSITE-ProRule" id="PRU00261"/>
    </source>
</evidence>
<keyword evidence="18" id="KW-1185">Reference proteome</keyword>
<keyword evidence="6" id="KW-0378">Hydrolase</keyword>
<evidence type="ECO:0000259" key="16">
    <source>
        <dbReference type="PROSITE" id="PS50941"/>
    </source>
</evidence>
<feature type="chain" id="PRO_5032314485" description="chitinase" evidence="15">
    <location>
        <begin position="28"/>
        <end position="229"/>
    </location>
</feature>
<dbReference type="AlphaFoldDB" id="A0A833QWY6"/>
<dbReference type="OrthoDB" id="5985073at2759"/>
<dbReference type="Gene3D" id="1.10.530.10">
    <property type="match status" value="2"/>
</dbReference>
<dbReference type="GO" id="GO:0008843">
    <property type="term" value="F:endochitinase activity"/>
    <property type="evidence" value="ECO:0007669"/>
    <property type="project" value="UniProtKB-EC"/>
</dbReference>
<dbReference type="PROSITE" id="PS50941">
    <property type="entry name" value="CHIT_BIND_I_2"/>
    <property type="match status" value="1"/>
</dbReference>
<comment type="similarity">
    <text evidence="2">Belongs to the glycosyl hydrolase 19 family. Chitinase class I subfamily.</text>
</comment>
<dbReference type="SUPFAM" id="SSF53955">
    <property type="entry name" value="Lysozyme-like"/>
    <property type="match status" value="1"/>
</dbReference>
<dbReference type="EC" id="3.2.1.14" evidence="3"/>
<evidence type="ECO:0000256" key="8">
    <source>
        <dbReference type="ARBA" id="ARBA00023024"/>
    </source>
</evidence>
<keyword evidence="8" id="KW-0146">Chitin degradation</keyword>
<dbReference type="SMART" id="SM00270">
    <property type="entry name" value="ChtBD1"/>
    <property type="match status" value="1"/>
</dbReference>
<protein>
    <recommendedName>
        <fullName evidence="3">chitinase</fullName>
        <ecNumber evidence="3">3.2.1.14</ecNumber>
    </recommendedName>
</protein>
<dbReference type="Pfam" id="PF00182">
    <property type="entry name" value="Glyco_hydro_19"/>
    <property type="match status" value="1"/>
</dbReference>
<feature type="disulfide bond" evidence="13">
    <location>
        <begin position="173"/>
        <end position="207"/>
    </location>
</feature>
<dbReference type="PRINTS" id="PR00451">
    <property type="entry name" value="CHITINBINDNG"/>
</dbReference>
<reference evidence="17" key="1">
    <citation type="submission" date="2020-01" db="EMBL/GenBank/DDBJ databases">
        <title>Genome sequence of Kobresia littledalei, the first chromosome-level genome in the family Cyperaceae.</title>
        <authorList>
            <person name="Qu G."/>
        </authorList>
    </citation>
    <scope>NUCLEOTIDE SEQUENCE</scope>
    <source>
        <strain evidence="17">C.B.Clarke</strain>
        <tissue evidence="17">Leaf</tissue>
    </source>
</reference>
<evidence type="ECO:0000256" key="5">
    <source>
        <dbReference type="ARBA" id="ARBA00022729"/>
    </source>
</evidence>
<dbReference type="GO" id="GO:0008061">
    <property type="term" value="F:chitin binding"/>
    <property type="evidence" value="ECO:0007669"/>
    <property type="project" value="UniProtKB-UniRule"/>
</dbReference>
<evidence type="ECO:0000313" key="17">
    <source>
        <dbReference type="EMBL" id="KAF3337160.1"/>
    </source>
</evidence>
<evidence type="ECO:0000256" key="3">
    <source>
        <dbReference type="ARBA" id="ARBA00012729"/>
    </source>
</evidence>
<dbReference type="GO" id="GO:0006032">
    <property type="term" value="P:chitin catabolic process"/>
    <property type="evidence" value="ECO:0007669"/>
    <property type="project" value="UniProtKB-KW"/>
</dbReference>
<evidence type="ECO:0000256" key="1">
    <source>
        <dbReference type="ARBA" id="ARBA00000822"/>
    </source>
</evidence>
<name>A0A833QWY6_9POAL</name>
<keyword evidence="5 15" id="KW-0732">Signal</keyword>
<keyword evidence="12" id="KW-0624">Polysaccharide degradation</keyword>
<proteinExistence type="inferred from homology"/>
<feature type="domain" description="Chitin-binding type-1" evidence="16">
    <location>
        <begin position="27"/>
        <end position="68"/>
    </location>
</feature>
<dbReference type="PROSITE" id="PS00774">
    <property type="entry name" value="CHITINASE_19_2"/>
    <property type="match status" value="1"/>
</dbReference>
<dbReference type="CDD" id="cd00325">
    <property type="entry name" value="chitinase_GH19"/>
    <property type="match status" value="1"/>
</dbReference>
<dbReference type="GO" id="GO:0000272">
    <property type="term" value="P:polysaccharide catabolic process"/>
    <property type="evidence" value="ECO:0007669"/>
    <property type="project" value="UniProtKB-KW"/>
</dbReference>
<dbReference type="Proteomes" id="UP000623129">
    <property type="component" value="Unassembled WGS sequence"/>
</dbReference>
<comment type="catalytic activity">
    <reaction evidence="1">
        <text>Random endo-hydrolysis of N-acetyl-beta-D-glucosaminide (1-&gt;4)-beta-linkages in chitin and chitodextrins.</text>
        <dbReference type="EC" id="3.2.1.14"/>
    </reaction>
</comment>
<dbReference type="FunFam" id="3.30.60.10:FF:000001">
    <property type="entry name" value="Basic endochitinase"/>
    <property type="match status" value="1"/>
</dbReference>
<dbReference type="InterPro" id="IPR018371">
    <property type="entry name" value="Chitin-binding_1_CS"/>
</dbReference>
<keyword evidence="11" id="KW-0326">Glycosidase</keyword>
<keyword evidence="10" id="KW-0119">Carbohydrate metabolism</keyword>
<feature type="signal peptide" evidence="15">
    <location>
        <begin position="1"/>
        <end position="27"/>
    </location>
</feature>
<dbReference type="InterPro" id="IPR000726">
    <property type="entry name" value="Glyco_hydro_19_cat"/>
</dbReference>
<dbReference type="PIRSF" id="PIRSF001060">
    <property type="entry name" value="Endochitinase"/>
    <property type="match status" value="1"/>
</dbReference>
<dbReference type="Pfam" id="PF00187">
    <property type="entry name" value="Chitin_bind_1"/>
    <property type="match status" value="1"/>
</dbReference>
<evidence type="ECO:0000256" key="7">
    <source>
        <dbReference type="ARBA" id="ARBA00022821"/>
    </source>
</evidence>
<feature type="disulfide bond" evidence="14">
    <location>
        <begin position="39"/>
        <end position="51"/>
    </location>
</feature>
<feature type="disulfide bond" evidence="14">
    <location>
        <begin position="62"/>
        <end position="66"/>
    </location>
</feature>
<evidence type="ECO:0000256" key="2">
    <source>
        <dbReference type="ARBA" id="ARBA00009373"/>
    </source>
</evidence>
<dbReference type="GO" id="GO:0050832">
    <property type="term" value="P:defense response to fungus"/>
    <property type="evidence" value="ECO:0007669"/>
    <property type="project" value="UniProtKB-ARBA"/>
</dbReference>
<evidence type="ECO:0000256" key="13">
    <source>
        <dbReference type="PIRSR" id="PIRSR001060-2"/>
    </source>
</evidence>
<dbReference type="InterPro" id="IPR023346">
    <property type="entry name" value="Lysozyme-like_dom_sf"/>
</dbReference>
<evidence type="ECO:0000256" key="10">
    <source>
        <dbReference type="ARBA" id="ARBA00023277"/>
    </source>
</evidence>
<dbReference type="PANTHER" id="PTHR22595">
    <property type="entry name" value="CHITINASE-RELATED"/>
    <property type="match status" value="1"/>
</dbReference>
<dbReference type="SUPFAM" id="SSF57016">
    <property type="entry name" value="Plant lectins/antimicrobial peptides"/>
    <property type="match status" value="1"/>
</dbReference>
<dbReference type="CDD" id="cd00035">
    <property type="entry name" value="ChtBD1"/>
    <property type="match status" value="1"/>
</dbReference>
<keyword evidence="7" id="KW-0611">Plant defense</keyword>
<dbReference type="PANTHER" id="PTHR22595:SF79">
    <property type="entry name" value="CHITINASE 12"/>
    <property type="match status" value="1"/>
</dbReference>
<evidence type="ECO:0000256" key="11">
    <source>
        <dbReference type="ARBA" id="ARBA00023295"/>
    </source>
</evidence>
<dbReference type="InterPro" id="IPR036861">
    <property type="entry name" value="Endochitinase-like_sf"/>
</dbReference>
<dbReference type="InterPro" id="IPR001002">
    <property type="entry name" value="Chitin-bd_1"/>
</dbReference>
<dbReference type="PROSITE" id="PS00026">
    <property type="entry name" value="CHIT_BIND_I_1"/>
    <property type="match status" value="1"/>
</dbReference>
<evidence type="ECO:0000256" key="15">
    <source>
        <dbReference type="SAM" id="SignalP"/>
    </source>
</evidence>
<gene>
    <name evidence="17" type="ORF">FCM35_KLT17747</name>
</gene>